<evidence type="ECO:0000256" key="1">
    <source>
        <dbReference type="ARBA" id="ARBA00007447"/>
    </source>
</evidence>
<dbReference type="GO" id="GO:0006508">
    <property type="term" value="P:proteolysis"/>
    <property type="evidence" value="ECO:0007669"/>
    <property type="project" value="UniProtKB-KW"/>
</dbReference>
<dbReference type="EMBL" id="CAJNDS010000202">
    <property type="protein sequence ID" value="CAE7027005.1"/>
    <property type="molecule type" value="Genomic_DNA"/>
</dbReference>
<evidence type="ECO:0000313" key="11">
    <source>
        <dbReference type="Proteomes" id="UP000604046"/>
    </source>
</evidence>
<evidence type="ECO:0000256" key="7">
    <source>
        <dbReference type="SAM" id="Phobius"/>
    </source>
</evidence>
<evidence type="ECO:0000259" key="9">
    <source>
        <dbReference type="PROSITE" id="PS51767"/>
    </source>
</evidence>
<feature type="transmembrane region" description="Helical" evidence="7">
    <location>
        <begin position="426"/>
        <end position="447"/>
    </location>
</feature>
<evidence type="ECO:0000313" key="10">
    <source>
        <dbReference type="EMBL" id="CAE7027005.1"/>
    </source>
</evidence>
<evidence type="ECO:0000256" key="4">
    <source>
        <dbReference type="ARBA" id="ARBA00022801"/>
    </source>
</evidence>
<keyword evidence="7" id="KW-0472">Membrane</keyword>
<protein>
    <submittedName>
        <fullName evidence="10">Nep2 protein</fullName>
    </submittedName>
</protein>
<evidence type="ECO:0000256" key="6">
    <source>
        <dbReference type="PIRSR" id="PIRSR601461-1"/>
    </source>
</evidence>
<feature type="active site" evidence="6">
    <location>
        <position position="263"/>
    </location>
</feature>
<dbReference type="Pfam" id="PF00026">
    <property type="entry name" value="Asp"/>
    <property type="match status" value="1"/>
</dbReference>
<dbReference type="OrthoDB" id="2747330at2759"/>
<feature type="signal peptide" evidence="8">
    <location>
        <begin position="1"/>
        <end position="23"/>
    </location>
</feature>
<evidence type="ECO:0000256" key="8">
    <source>
        <dbReference type="SAM" id="SignalP"/>
    </source>
</evidence>
<name>A0A812I778_9DINO</name>
<keyword evidence="4" id="KW-0378">Hydrolase</keyword>
<dbReference type="InterPro" id="IPR001969">
    <property type="entry name" value="Aspartic_peptidase_AS"/>
</dbReference>
<dbReference type="Gene3D" id="2.40.70.10">
    <property type="entry name" value="Acid Proteases"/>
    <property type="match status" value="2"/>
</dbReference>
<comment type="similarity">
    <text evidence="1">Belongs to the peptidase A1 family.</text>
</comment>
<organism evidence="10 11">
    <name type="scientific">Symbiodinium natans</name>
    <dbReference type="NCBI Taxonomy" id="878477"/>
    <lineage>
        <taxon>Eukaryota</taxon>
        <taxon>Sar</taxon>
        <taxon>Alveolata</taxon>
        <taxon>Dinophyceae</taxon>
        <taxon>Suessiales</taxon>
        <taxon>Symbiodiniaceae</taxon>
        <taxon>Symbiodinium</taxon>
    </lineage>
</organism>
<dbReference type="PANTHER" id="PTHR13683">
    <property type="entry name" value="ASPARTYL PROTEASES"/>
    <property type="match status" value="1"/>
</dbReference>
<feature type="active site" evidence="6">
    <location>
        <position position="63"/>
    </location>
</feature>
<keyword evidence="7" id="KW-1133">Transmembrane helix</keyword>
<accession>A0A812I778</accession>
<dbReference type="Proteomes" id="UP000604046">
    <property type="component" value="Unassembled WGS sequence"/>
</dbReference>
<dbReference type="PROSITE" id="PS51767">
    <property type="entry name" value="PEPTIDASE_A1"/>
    <property type="match status" value="1"/>
</dbReference>
<gene>
    <name evidence="10" type="primary">nep2</name>
    <name evidence="10" type="ORF">SNAT2548_LOCUS3296</name>
</gene>
<keyword evidence="2" id="KW-0645">Protease</keyword>
<evidence type="ECO:0000256" key="5">
    <source>
        <dbReference type="ARBA" id="ARBA00046288"/>
    </source>
</evidence>
<feature type="domain" description="Peptidase A1" evidence="9">
    <location>
        <begin position="44"/>
        <end position="395"/>
    </location>
</feature>
<keyword evidence="7" id="KW-0812">Transmembrane</keyword>
<feature type="chain" id="PRO_5032606247" evidence="8">
    <location>
        <begin position="24"/>
        <end position="467"/>
    </location>
</feature>
<keyword evidence="3 8" id="KW-0732">Signal</keyword>
<comment type="subcellular location">
    <subcellularLocation>
        <location evidence="5">Endomembrane system</location>
        <topology evidence="5">Single-pass type I membrane protein</topology>
    </subcellularLocation>
</comment>
<dbReference type="SUPFAM" id="SSF50630">
    <property type="entry name" value="Acid proteases"/>
    <property type="match status" value="1"/>
</dbReference>
<evidence type="ECO:0000256" key="3">
    <source>
        <dbReference type="ARBA" id="ARBA00022729"/>
    </source>
</evidence>
<dbReference type="GO" id="GO:0004190">
    <property type="term" value="F:aspartic-type endopeptidase activity"/>
    <property type="evidence" value="ECO:0007669"/>
    <property type="project" value="InterPro"/>
</dbReference>
<proteinExistence type="inferred from homology"/>
<dbReference type="InterPro" id="IPR021109">
    <property type="entry name" value="Peptidase_aspartic_dom_sf"/>
</dbReference>
<dbReference type="PROSITE" id="PS00141">
    <property type="entry name" value="ASP_PROTEASE"/>
    <property type="match status" value="1"/>
</dbReference>
<dbReference type="PANTHER" id="PTHR13683:SF375">
    <property type="entry name" value="PEPTIDASE A1 DOMAIN-CONTAINING PROTEIN"/>
    <property type="match status" value="1"/>
</dbReference>
<dbReference type="InterPro" id="IPR001461">
    <property type="entry name" value="Aspartic_peptidase_A1"/>
</dbReference>
<sequence>MAMASVFCWLLLWLLNAAAGAGADEAPGVERARLYGNLNAYAYYFTDLQVGTPKAQLTSVIIDTGSHLLGFPCGGCDHCGRHLEPGFYMSQSKTAEWTPCKAELHCEHCFENRCQYTEKYSEGSSISGHWFEDYVKLGDVFQENPAVKARMGCHNSENKLFYTQQANGIMGLAPPEHKTATGNILHDLFRDKKHVDANRFAICMADWGGLLSVGGDSAEYHTGGVNWIPMQVDGYYTVHPKSMMVEDRLLAAGPYDFGKAVIDTGTTLTYFPTGVYNSLIATLDAYCALPDKCKTERLPGHPKCWRFKGATTPEGERAALSQANFPTIKMKFRYTEEDVEVIWRPEAYLGKRIRMGELCYAFAAMKQIDQTILGISWLLHKDAIFDVTSQRFGIVDADCPSHHKIPTSLWEMFSGPSWLLQPRLSISLPLVAVLLAGGFMLMACRFWRLFSALYAPRVEQSETGPLL</sequence>
<keyword evidence="11" id="KW-1185">Reference proteome</keyword>
<comment type="caution">
    <text evidence="10">The sequence shown here is derived from an EMBL/GenBank/DDBJ whole genome shotgun (WGS) entry which is preliminary data.</text>
</comment>
<dbReference type="GO" id="GO:0012505">
    <property type="term" value="C:endomembrane system"/>
    <property type="evidence" value="ECO:0007669"/>
    <property type="project" value="UniProtKB-SubCell"/>
</dbReference>
<evidence type="ECO:0000256" key="2">
    <source>
        <dbReference type="ARBA" id="ARBA00022670"/>
    </source>
</evidence>
<dbReference type="InterPro" id="IPR033121">
    <property type="entry name" value="PEPTIDASE_A1"/>
</dbReference>
<dbReference type="AlphaFoldDB" id="A0A812I778"/>
<reference evidence="10" key="1">
    <citation type="submission" date="2021-02" db="EMBL/GenBank/DDBJ databases">
        <authorList>
            <person name="Dougan E. K."/>
            <person name="Rhodes N."/>
            <person name="Thang M."/>
            <person name="Chan C."/>
        </authorList>
    </citation>
    <scope>NUCLEOTIDE SEQUENCE</scope>
</reference>